<proteinExistence type="inferred from homology"/>
<dbReference type="EMBL" id="CP033021">
    <property type="protein sequence ID" value="AYN65475.1"/>
    <property type="molecule type" value="Genomic_DNA"/>
</dbReference>
<dbReference type="OrthoDB" id="9813719at2"/>
<evidence type="ECO:0000256" key="5">
    <source>
        <dbReference type="ARBA" id="ARBA00022747"/>
    </source>
</evidence>
<keyword evidence="5" id="KW-0680">Restriction system</keyword>
<dbReference type="PROSITE" id="PS51679">
    <property type="entry name" value="SAM_MT_C5"/>
    <property type="match status" value="1"/>
</dbReference>
<dbReference type="Pfam" id="PF00145">
    <property type="entry name" value="DNA_methylase"/>
    <property type="match status" value="1"/>
</dbReference>
<evidence type="ECO:0000313" key="8">
    <source>
        <dbReference type="Proteomes" id="UP000029712"/>
    </source>
</evidence>
<evidence type="ECO:0000256" key="1">
    <source>
        <dbReference type="ARBA" id="ARBA00011975"/>
    </source>
</evidence>
<dbReference type="RefSeq" id="WP_080725765.1">
    <property type="nucleotide sequence ID" value="NZ_CP033021.1"/>
</dbReference>
<keyword evidence="4 6" id="KW-0949">S-adenosyl-L-methionine</keyword>
<dbReference type="EC" id="2.1.1.37" evidence="1"/>
<protein>
    <recommendedName>
        <fullName evidence="1">DNA (cytosine-5-)-methyltransferase</fullName>
        <ecNumber evidence="1">2.1.1.37</ecNumber>
    </recommendedName>
</protein>
<keyword evidence="3 6" id="KW-0808">Transferase</keyword>
<gene>
    <name evidence="7" type="primary">dcm</name>
    <name evidence="7" type="ORF">KN71_002105</name>
</gene>
<dbReference type="GO" id="GO:0032259">
    <property type="term" value="P:methylation"/>
    <property type="evidence" value="ECO:0007669"/>
    <property type="project" value="UniProtKB-KW"/>
</dbReference>
<dbReference type="NCBIfam" id="TIGR00675">
    <property type="entry name" value="dcm"/>
    <property type="match status" value="1"/>
</dbReference>
<dbReference type="InterPro" id="IPR050750">
    <property type="entry name" value="C5-MTase"/>
</dbReference>
<dbReference type="PANTHER" id="PTHR46098:SF1">
    <property type="entry name" value="TRNA (CYTOSINE(38)-C(5))-METHYLTRANSFERASE"/>
    <property type="match status" value="1"/>
</dbReference>
<evidence type="ECO:0000256" key="6">
    <source>
        <dbReference type="PROSITE-ProRule" id="PRU01016"/>
    </source>
</evidence>
<evidence type="ECO:0000256" key="2">
    <source>
        <dbReference type="ARBA" id="ARBA00022603"/>
    </source>
</evidence>
<reference evidence="7 8" key="1">
    <citation type="submission" date="2014-08" db="EMBL/GenBank/DDBJ databases">
        <authorList>
            <person name="Kuleshov K."/>
            <person name="Dedkov V."/>
            <person name="Markelov M."/>
            <person name="Pimkina E."/>
        </authorList>
    </citation>
    <scope>NUCLEOTIDE SEQUENCE [LARGE SCALE GENOMIC DNA]</scope>
    <source>
        <strain evidence="8">TOA</strain>
    </source>
</reference>
<name>A0A454C9Y6_METHO</name>
<keyword evidence="2 6" id="KW-0489">Methyltransferase</keyword>
<dbReference type="SUPFAM" id="SSF53335">
    <property type="entry name" value="S-adenosyl-L-methionine-dependent methyltransferases"/>
    <property type="match status" value="1"/>
</dbReference>
<dbReference type="InterPro" id="IPR001525">
    <property type="entry name" value="C5_MeTfrase"/>
</dbReference>
<accession>A0A454C9Y6</accession>
<dbReference type="AlphaFoldDB" id="A0A454C9Y6"/>
<reference evidence="7 8" key="2">
    <citation type="submission" date="2018-10" db="EMBL/GenBank/DDBJ databases">
        <title>Detection and isolation of Mycoplasma hominis as a predominant microorganism from pelvic cavity of patient with salpingitis and tubo-ovarian abscess.</title>
        <authorList>
            <person name="Guschin A.E."/>
            <person name="Khayrullina G.A."/>
            <person name="Rakovskaya I.V."/>
            <person name="Shelenkov A.A."/>
            <person name="Shagin D.A."/>
        </authorList>
    </citation>
    <scope>NUCLEOTIDE SEQUENCE [LARGE SCALE GENOMIC DNA]</scope>
    <source>
        <strain evidence="8">TOA</strain>
    </source>
</reference>
<dbReference type="Gene3D" id="3.40.50.150">
    <property type="entry name" value="Vaccinia Virus protein VP39"/>
    <property type="match status" value="1"/>
</dbReference>
<dbReference type="Proteomes" id="UP000029712">
    <property type="component" value="Chromosome"/>
</dbReference>
<feature type="active site" evidence="6">
    <location>
        <position position="84"/>
    </location>
</feature>
<sequence length="213" mass="25784">MKRKKELKNKMITFIDLCAGNWWRQNRLRTSWFYLHWIFWHKQVSKRTYDLMHNIENELFWNNIKKINATNVPKYDVLIANFPCRTFSVIGRKEGFDDSRGQIIFTLSEILKFSQPKAFISKKRKRFSYLNKGRTLKIILNELSNAGYQVFHKVLTTFDYGVPQNRKRIYFVGIRNDIDSSSFSFPVNHSFGGKNWGLFHWQRTYKWNQFRLF</sequence>
<dbReference type="PANTHER" id="PTHR46098">
    <property type="entry name" value="TRNA (CYTOSINE(38)-C(5))-METHYLTRANSFERASE"/>
    <property type="match status" value="1"/>
</dbReference>
<evidence type="ECO:0000256" key="4">
    <source>
        <dbReference type="ARBA" id="ARBA00022691"/>
    </source>
</evidence>
<dbReference type="InterPro" id="IPR029063">
    <property type="entry name" value="SAM-dependent_MTases_sf"/>
</dbReference>
<evidence type="ECO:0000313" key="7">
    <source>
        <dbReference type="EMBL" id="AYN65475.1"/>
    </source>
</evidence>
<dbReference type="GO" id="GO:0009307">
    <property type="term" value="P:DNA restriction-modification system"/>
    <property type="evidence" value="ECO:0007669"/>
    <property type="project" value="UniProtKB-KW"/>
</dbReference>
<dbReference type="Gene3D" id="3.90.120.10">
    <property type="entry name" value="DNA Methylase, subunit A, domain 2"/>
    <property type="match status" value="1"/>
</dbReference>
<dbReference type="GO" id="GO:0003886">
    <property type="term" value="F:DNA (cytosine-5-)-methyltransferase activity"/>
    <property type="evidence" value="ECO:0007669"/>
    <property type="project" value="UniProtKB-EC"/>
</dbReference>
<evidence type="ECO:0000256" key="3">
    <source>
        <dbReference type="ARBA" id="ARBA00022679"/>
    </source>
</evidence>
<comment type="similarity">
    <text evidence="6">Belongs to the class I-like SAM-binding methyltransferase superfamily. C5-methyltransferase family.</text>
</comment>
<organism evidence="7 8">
    <name type="scientific">Metamycoplasma hominis</name>
    <name type="common">Mycoplasma hominis</name>
    <dbReference type="NCBI Taxonomy" id="2098"/>
    <lineage>
        <taxon>Bacteria</taxon>
        <taxon>Bacillati</taxon>
        <taxon>Mycoplasmatota</taxon>
        <taxon>Mycoplasmoidales</taxon>
        <taxon>Metamycoplasmataceae</taxon>
        <taxon>Metamycoplasma</taxon>
    </lineage>
</organism>